<gene>
    <name evidence="2" type="ORF">BLA27_20365</name>
</gene>
<protein>
    <recommendedName>
        <fullName evidence="1">Rap1a immunity protein domain-containing protein</fullName>
    </recommendedName>
</protein>
<dbReference type="EMBL" id="MOEC01000025">
    <property type="protein sequence ID" value="OIS91653.1"/>
    <property type="molecule type" value="Genomic_DNA"/>
</dbReference>
<dbReference type="InterPro" id="IPR041238">
    <property type="entry name" value="Rap1a"/>
</dbReference>
<proteinExistence type="predicted"/>
<feature type="domain" description="Rap1a immunity protein" evidence="1">
    <location>
        <begin position="33"/>
        <end position="122"/>
    </location>
</feature>
<dbReference type="RefSeq" id="WP_071633311.1">
    <property type="nucleotide sequence ID" value="NZ_JBCAUP010000012.1"/>
</dbReference>
<name>A0A1J6HF96_9HYPH</name>
<accession>A0A1J6HF96</accession>
<organism evidence="2 3">
    <name type="scientific">Brucella cytisi</name>
    <dbReference type="NCBI Taxonomy" id="407152"/>
    <lineage>
        <taxon>Bacteria</taxon>
        <taxon>Pseudomonadati</taxon>
        <taxon>Pseudomonadota</taxon>
        <taxon>Alphaproteobacteria</taxon>
        <taxon>Hyphomicrobiales</taxon>
        <taxon>Brucellaceae</taxon>
        <taxon>Brucella/Ochrobactrum group</taxon>
        <taxon>Brucella</taxon>
    </lineage>
</organism>
<keyword evidence="3" id="KW-1185">Reference proteome</keyword>
<evidence type="ECO:0000313" key="2">
    <source>
        <dbReference type="EMBL" id="OIS91653.1"/>
    </source>
</evidence>
<reference evidence="2 3" key="1">
    <citation type="submission" date="2016-10" db="EMBL/GenBank/DDBJ databases">
        <title>The Draft Genome Sequence of the Potato Rhizosphere Bacteria Ochrobactrum sp. IPA7.2.</title>
        <authorList>
            <person name="Gogoleva N.E."/>
            <person name="Khlopko Y.A."/>
            <person name="Burygin G.L."/>
            <person name="Plotnikov A.O."/>
        </authorList>
    </citation>
    <scope>NUCLEOTIDE SEQUENCE [LARGE SCALE GENOMIC DNA]</scope>
    <source>
        <strain evidence="2 3">IPA7.2</strain>
    </source>
</reference>
<evidence type="ECO:0000313" key="3">
    <source>
        <dbReference type="Proteomes" id="UP000182985"/>
    </source>
</evidence>
<dbReference type="Gene3D" id="1.10.890.40">
    <property type="match status" value="1"/>
</dbReference>
<evidence type="ECO:0000259" key="1">
    <source>
        <dbReference type="Pfam" id="PF18602"/>
    </source>
</evidence>
<dbReference type="Pfam" id="PF18602">
    <property type="entry name" value="Rap1a"/>
    <property type="match status" value="1"/>
</dbReference>
<sequence length="129" mass="13969">MRPMLSGLALCVFLLGSPELVLAQERTWILSGADLIAALKGDFAPETSDKELKRLLSTARASAYVSGVADVLQNREWCGAGAILPHEINDRVFTYLKDLAPERLDENAALLVSQALSKEFPCPGNPSKD</sequence>
<dbReference type="Proteomes" id="UP000182985">
    <property type="component" value="Unassembled WGS sequence"/>
</dbReference>
<dbReference type="AlphaFoldDB" id="A0A1J6HF96"/>
<comment type="caution">
    <text evidence="2">The sequence shown here is derived from an EMBL/GenBank/DDBJ whole genome shotgun (WGS) entry which is preliminary data.</text>
</comment>